<dbReference type="InterPro" id="IPR002716">
    <property type="entry name" value="PIN_dom"/>
</dbReference>
<organism evidence="8 9">
    <name type="scientific">Glycomyces artemisiae</name>
    <dbReference type="NCBI Taxonomy" id="1076443"/>
    <lineage>
        <taxon>Bacteria</taxon>
        <taxon>Bacillati</taxon>
        <taxon>Actinomycetota</taxon>
        <taxon>Actinomycetes</taxon>
        <taxon>Glycomycetales</taxon>
        <taxon>Glycomycetaceae</taxon>
        <taxon>Glycomyces</taxon>
    </lineage>
</organism>
<dbReference type="InterPro" id="IPR029060">
    <property type="entry name" value="PIN-like_dom_sf"/>
</dbReference>
<protein>
    <recommendedName>
        <fullName evidence="6">Ribonuclease VapC</fullName>
        <shortName evidence="6">RNase VapC</shortName>
        <ecNumber evidence="6">3.1.-.-</ecNumber>
    </recommendedName>
    <alternativeName>
        <fullName evidence="6">Toxin VapC</fullName>
    </alternativeName>
</protein>
<keyword evidence="4 6" id="KW-0378">Hydrolase</keyword>
<evidence type="ECO:0000256" key="5">
    <source>
        <dbReference type="ARBA" id="ARBA00022842"/>
    </source>
</evidence>
<keyword evidence="6" id="KW-0800">Toxin</keyword>
<dbReference type="EMBL" id="JABFXE010000579">
    <property type="protein sequence ID" value="NUQ89543.1"/>
    <property type="molecule type" value="Genomic_DNA"/>
</dbReference>
<dbReference type="AlphaFoldDB" id="A0A850CC59"/>
<dbReference type="Pfam" id="PF01850">
    <property type="entry name" value="PIN"/>
    <property type="match status" value="1"/>
</dbReference>
<comment type="caution">
    <text evidence="8">The sequence shown here is derived from an EMBL/GenBank/DDBJ whole genome shotgun (WGS) entry which is preliminary data.</text>
</comment>
<keyword evidence="3 6" id="KW-0479">Metal-binding</keyword>
<evidence type="ECO:0000313" key="8">
    <source>
        <dbReference type="EMBL" id="NUQ89543.1"/>
    </source>
</evidence>
<name>A0A850CC59_9ACTN</name>
<feature type="binding site" evidence="6">
    <location>
        <position position="6"/>
    </location>
    <ligand>
        <name>Mg(2+)</name>
        <dbReference type="ChEBI" id="CHEBI:18420"/>
    </ligand>
</feature>
<feature type="binding site" evidence="6">
    <location>
        <position position="101"/>
    </location>
    <ligand>
        <name>Mg(2+)</name>
        <dbReference type="ChEBI" id="CHEBI:18420"/>
    </ligand>
</feature>
<evidence type="ECO:0000259" key="7">
    <source>
        <dbReference type="Pfam" id="PF01850"/>
    </source>
</evidence>
<evidence type="ECO:0000256" key="2">
    <source>
        <dbReference type="ARBA" id="ARBA00022722"/>
    </source>
</evidence>
<dbReference type="EC" id="3.1.-.-" evidence="6"/>
<comment type="function">
    <text evidence="6">Toxic component of a toxin-antitoxin (TA) system. An RNase.</text>
</comment>
<keyword evidence="5 6" id="KW-0460">Magnesium</keyword>
<evidence type="ECO:0000256" key="1">
    <source>
        <dbReference type="ARBA" id="ARBA00022649"/>
    </source>
</evidence>
<dbReference type="Proteomes" id="UP000574690">
    <property type="component" value="Unassembled WGS sequence"/>
</dbReference>
<evidence type="ECO:0000256" key="4">
    <source>
        <dbReference type="ARBA" id="ARBA00022801"/>
    </source>
</evidence>
<comment type="cofactor">
    <cofactor evidence="6">
        <name>Mg(2+)</name>
        <dbReference type="ChEBI" id="CHEBI:18420"/>
    </cofactor>
</comment>
<accession>A0A850CC59</accession>
<dbReference type="GO" id="GO:0016787">
    <property type="term" value="F:hydrolase activity"/>
    <property type="evidence" value="ECO:0007669"/>
    <property type="project" value="UniProtKB-KW"/>
</dbReference>
<keyword evidence="1 6" id="KW-1277">Toxin-antitoxin system</keyword>
<dbReference type="HAMAP" id="MF_00265">
    <property type="entry name" value="VapC_Nob1"/>
    <property type="match status" value="1"/>
</dbReference>
<dbReference type="GO" id="GO:0004540">
    <property type="term" value="F:RNA nuclease activity"/>
    <property type="evidence" value="ECO:0007669"/>
    <property type="project" value="InterPro"/>
</dbReference>
<dbReference type="GO" id="GO:0090729">
    <property type="term" value="F:toxin activity"/>
    <property type="evidence" value="ECO:0007669"/>
    <property type="project" value="UniProtKB-KW"/>
</dbReference>
<evidence type="ECO:0000256" key="6">
    <source>
        <dbReference type="HAMAP-Rule" id="MF_00265"/>
    </source>
</evidence>
<dbReference type="Gene3D" id="3.40.50.1010">
    <property type="entry name" value="5'-nuclease"/>
    <property type="match status" value="1"/>
</dbReference>
<evidence type="ECO:0000256" key="3">
    <source>
        <dbReference type="ARBA" id="ARBA00022723"/>
    </source>
</evidence>
<dbReference type="InterPro" id="IPR022907">
    <property type="entry name" value="VapC_family"/>
</dbReference>
<proteinExistence type="inferred from homology"/>
<feature type="domain" description="PIN" evidence="7">
    <location>
        <begin position="3"/>
        <end position="127"/>
    </location>
</feature>
<comment type="similarity">
    <text evidence="6">Belongs to the PINc/VapC protein family.</text>
</comment>
<keyword evidence="2 6" id="KW-0540">Nuclease</keyword>
<dbReference type="SUPFAM" id="SSF88723">
    <property type="entry name" value="PIN domain-like"/>
    <property type="match status" value="1"/>
</dbReference>
<gene>
    <name evidence="6" type="primary">vapC</name>
    <name evidence="8" type="ORF">HOQ43_13925</name>
</gene>
<dbReference type="GO" id="GO:0000287">
    <property type="term" value="F:magnesium ion binding"/>
    <property type="evidence" value="ECO:0007669"/>
    <property type="project" value="UniProtKB-UniRule"/>
</dbReference>
<reference evidence="8 9" key="1">
    <citation type="submission" date="2020-05" db="EMBL/GenBank/DDBJ databases">
        <title>DNA-SIP metagenomic assembled genomes.</title>
        <authorList>
            <person name="Yu J."/>
        </authorList>
    </citation>
    <scope>NUCLEOTIDE SEQUENCE [LARGE SCALE GENOMIC DNA]</scope>
    <source>
        <strain evidence="8">Bin5.27</strain>
    </source>
</reference>
<evidence type="ECO:0000313" key="9">
    <source>
        <dbReference type="Proteomes" id="UP000574690"/>
    </source>
</evidence>
<sequence length="145" mass="16198">MIIVADTSALLAAFDPEDQYSDAAAEVMQTETLHISPLVMTELDHLVRRDHGFDHAIRVSSLLIDDFQSGVHQLAQISPDDFALAHRVRSDYLGLELDLADTVGVALAAKYRTNRIFTLDQRDFRAIKPLTPAFGHFEILPIDLQ</sequence>